<gene>
    <name evidence="1" type="ORF">T230_11690</name>
</gene>
<evidence type="ECO:0000313" key="1">
    <source>
        <dbReference type="EMBL" id="ETK06608.1"/>
    </source>
</evidence>
<comment type="caution">
    <text evidence="1">The sequence shown here is derived from an EMBL/GenBank/DDBJ whole genome shotgun (WGS) entry which is preliminary data.</text>
</comment>
<dbReference type="EMBL" id="AYYE01001154">
    <property type="protein sequence ID" value="ETK06608.1"/>
    <property type="molecule type" value="Genomic_DNA"/>
</dbReference>
<protein>
    <submittedName>
        <fullName evidence="1">Uncharacterized protein</fullName>
    </submittedName>
</protein>
<name>W2CHW8_9BACT</name>
<sequence length="496" mass="53947">MDASLYTDQLSSALIQEGIDRVEWLKNQRLLEIIQEAAEKEVSAREALSTSLQHIENVRDFVSDPRAILGSIQTKHGEIAEHIEVEIRNARDVLNHIKPSATFEGVGRTAPEDYLIGASQVQSKFINGAGKSLDHVLEHLSHYPGFANEGFYHIPKDQFTMIEKVYKGEDVGELSGRTVRKLQELIKQIEQETGKPFTQVVQPSTSTYDEVQLGRVGKTLDGYEKEFHETSDKEIAGIRKERTEQEASAQHITDASWSQALKYGAVSAAITGATSASMKIYIKIKSGKKLTAFTLSDWKEVGYDFTKGSVKGGISGIGIYGLTKVAGTPAPLAGAIVSTAVGFSSLYYSYKKGDITQSEYADAACTLSVEAGLAAIGSALGQALIPIPALGAIIGAAVTQSALKIVKQVMGAREEAFVQEMRNKYNTLQSELDAQCKAIIDRISAYYDKLGGLVEAALSPEVNRRLSGSITLCEYVGVPKNKIIHNTSELDDFMLT</sequence>
<evidence type="ECO:0000313" key="2">
    <source>
        <dbReference type="Proteomes" id="UP000034982"/>
    </source>
</evidence>
<organism evidence="1 2">
    <name type="scientific">Tannerella sp. oral taxon BU063 isolate Cell 1/3</name>
    <dbReference type="NCBI Taxonomy" id="1411022"/>
    <lineage>
        <taxon>Bacteria</taxon>
        <taxon>Pseudomonadati</taxon>
        <taxon>Bacteroidota</taxon>
        <taxon>Bacteroidia</taxon>
        <taxon>Bacteroidales</taxon>
        <taxon>Tannerellaceae</taxon>
        <taxon>Tannerella</taxon>
    </lineage>
</organism>
<accession>W2CHW8</accession>
<reference evidence="1 2" key="1">
    <citation type="submission" date="2013-11" db="EMBL/GenBank/DDBJ databases">
        <title>Single cell genomics of uncultured Tannerella BU063 (oral taxon 286).</title>
        <authorList>
            <person name="Beall C.J."/>
            <person name="Campbell A.G."/>
            <person name="Griffen A.L."/>
            <person name="Podar M."/>
            <person name="Leys E.J."/>
        </authorList>
    </citation>
    <scope>NUCLEOTIDE SEQUENCE [LARGE SCALE GENOMIC DNA]</scope>
    <source>
        <strain evidence="1">Cell 1/3</strain>
    </source>
</reference>
<dbReference type="Proteomes" id="UP000034982">
    <property type="component" value="Unassembled WGS sequence"/>
</dbReference>
<dbReference type="PATRIC" id="fig|1411022.3.peg.1426"/>
<proteinExistence type="predicted"/>
<dbReference type="AlphaFoldDB" id="W2CHW8"/>